<sequence length="115" mass="12042">MTFNLQATRDVVEIITGGWRAQALYTAVKLGLPDHVEAGRTTRSELAESAGVNEEGIQRLMRLLVAMGVFEGNGSTGYRNTEVSAALLDGPSPCATCACSTARSSTPPGDTPTTP</sequence>
<dbReference type="InterPro" id="IPR036388">
    <property type="entry name" value="WH-like_DNA-bd_sf"/>
</dbReference>
<dbReference type="Gene3D" id="1.10.10.10">
    <property type="entry name" value="Winged helix-like DNA-binding domain superfamily/Winged helix DNA-binding domain"/>
    <property type="match status" value="1"/>
</dbReference>
<dbReference type="SUPFAM" id="SSF46785">
    <property type="entry name" value="Winged helix' DNA-binding domain"/>
    <property type="match status" value="1"/>
</dbReference>
<evidence type="ECO:0000313" key="5">
    <source>
        <dbReference type="EMBL" id="BCJ69453.1"/>
    </source>
</evidence>
<dbReference type="EMBL" id="AP023359">
    <property type="protein sequence ID" value="BCJ69453.1"/>
    <property type="molecule type" value="Genomic_DNA"/>
</dbReference>
<keyword evidence="6" id="KW-1185">Reference proteome</keyword>
<dbReference type="GO" id="GO:0032259">
    <property type="term" value="P:methylation"/>
    <property type="evidence" value="ECO:0007669"/>
    <property type="project" value="UniProtKB-KW"/>
</dbReference>
<gene>
    <name evidence="5" type="ORF">Prubr_64740</name>
</gene>
<dbReference type="PANTHER" id="PTHR43712:SF2">
    <property type="entry name" value="O-METHYLTRANSFERASE CICE"/>
    <property type="match status" value="1"/>
</dbReference>
<organism evidence="5 6">
    <name type="scientific">Polymorphospora rubra</name>
    <dbReference type="NCBI Taxonomy" id="338584"/>
    <lineage>
        <taxon>Bacteria</taxon>
        <taxon>Bacillati</taxon>
        <taxon>Actinomycetota</taxon>
        <taxon>Actinomycetes</taxon>
        <taxon>Micromonosporales</taxon>
        <taxon>Micromonosporaceae</taxon>
        <taxon>Polymorphospora</taxon>
    </lineage>
</organism>
<feature type="domain" description="O-methyltransferase dimerisation" evidence="4">
    <location>
        <begin position="13"/>
        <end position="88"/>
    </location>
</feature>
<dbReference type="GO" id="GO:0046983">
    <property type="term" value="F:protein dimerization activity"/>
    <property type="evidence" value="ECO:0007669"/>
    <property type="project" value="InterPro"/>
</dbReference>
<dbReference type="InterPro" id="IPR012967">
    <property type="entry name" value="COMT_dimerisation"/>
</dbReference>
<dbReference type="InterPro" id="IPR036390">
    <property type="entry name" value="WH_DNA-bd_sf"/>
</dbReference>
<proteinExistence type="predicted"/>
<name>A0A810ND80_9ACTN</name>
<dbReference type="AlphaFoldDB" id="A0A810ND80"/>
<evidence type="ECO:0000256" key="3">
    <source>
        <dbReference type="ARBA" id="ARBA00022691"/>
    </source>
</evidence>
<evidence type="ECO:0000256" key="2">
    <source>
        <dbReference type="ARBA" id="ARBA00022679"/>
    </source>
</evidence>
<dbReference type="PROSITE" id="PS51683">
    <property type="entry name" value="SAM_OMT_II"/>
    <property type="match status" value="1"/>
</dbReference>
<reference evidence="5" key="1">
    <citation type="submission" date="2020-08" db="EMBL/GenBank/DDBJ databases">
        <title>Whole genome shotgun sequence of Polymorphospora rubra NBRC 101157.</title>
        <authorList>
            <person name="Komaki H."/>
            <person name="Tamura T."/>
        </authorList>
    </citation>
    <scope>NUCLEOTIDE SEQUENCE</scope>
    <source>
        <strain evidence="5">NBRC 101157</strain>
    </source>
</reference>
<dbReference type="KEGG" id="pry:Prubr_64740"/>
<dbReference type="GO" id="GO:0008168">
    <property type="term" value="F:methyltransferase activity"/>
    <property type="evidence" value="ECO:0007669"/>
    <property type="project" value="UniProtKB-KW"/>
</dbReference>
<dbReference type="PANTHER" id="PTHR43712">
    <property type="entry name" value="PUTATIVE (AFU_ORTHOLOGUE AFUA_4G14580)-RELATED"/>
    <property type="match status" value="1"/>
</dbReference>
<keyword evidence="1" id="KW-0489">Methyltransferase</keyword>
<evidence type="ECO:0000256" key="1">
    <source>
        <dbReference type="ARBA" id="ARBA00022603"/>
    </source>
</evidence>
<protein>
    <recommendedName>
        <fullName evidence="4">O-methyltransferase dimerisation domain-containing protein</fullName>
    </recommendedName>
</protein>
<dbReference type="Proteomes" id="UP000680866">
    <property type="component" value="Chromosome"/>
</dbReference>
<dbReference type="InterPro" id="IPR016461">
    <property type="entry name" value="COMT-like"/>
</dbReference>
<keyword evidence="2" id="KW-0808">Transferase</keyword>
<dbReference type="Pfam" id="PF08100">
    <property type="entry name" value="Dimerisation"/>
    <property type="match status" value="1"/>
</dbReference>
<accession>A0A810ND80</accession>
<evidence type="ECO:0000313" key="6">
    <source>
        <dbReference type="Proteomes" id="UP000680866"/>
    </source>
</evidence>
<evidence type="ECO:0000259" key="4">
    <source>
        <dbReference type="Pfam" id="PF08100"/>
    </source>
</evidence>
<dbReference type="RefSeq" id="WP_212818739.1">
    <property type="nucleotide sequence ID" value="NZ_AP023359.1"/>
</dbReference>
<keyword evidence="3" id="KW-0949">S-adenosyl-L-methionine</keyword>